<evidence type="ECO:0000313" key="8">
    <source>
        <dbReference type="Proteomes" id="UP001241748"/>
    </source>
</evidence>
<dbReference type="SUPFAM" id="SSF53850">
    <property type="entry name" value="Periplasmic binding protein-like II"/>
    <property type="match status" value="1"/>
</dbReference>
<dbReference type="CDD" id="cd13585">
    <property type="entry name" value="PBP2_TMBP_like"/>
    <property type="match status" value="1"/>
</dbReference>
<evidence type="ECO:0000313" key="7">
    <source>
        <dbReference type="EMBL" id="MFB3170930.1"/>
    </source>
</evidence>
<name>A0ABV4Z1H3_9BACI</name>
<dbReference type="RefSeq" id="WP_306075269.1">
    <property type="nucleotide sequence ID" value="NZ_JAROBZ020000004.1"/>
</dbReference>
<keyword evidence="3" id="KW-0472">Membrane</keyword>
<feature type="signal peptide" evidence="6">
    <location>
        <begin position="1"/>
        <end position="20"/>
    </location>
</feature>
<dbReference type="Pfam" id="PF01547">
    <property type="entry name" value="SBP_bac_1"/>
    <property type="match status" value="1"/>
</dbReference>
<keyword evidence="5" id="KW-0449">Lipoprotein</keyword>
<evidence type="ECO:0000256" key="5">
    <source>
        <dbReference type="ARBA" id="ARBA00023288"/>
    </source>
</evidence>
<dbReference type="PANTHER" id="PTHR43649">
    <property type="entry name" value="ARABINOSE-BINDING PROTEIN-RELATED"/>
    <property type="match status" value="1"/>
</dbReference>
<dbReference type="PROSITE" id="PS51257">
    <property type="entry name" value="PROKAR_LIPOPROTEIN"/>
    <property type="match status" value="1"/>
</dbReference>
<dbReference type="InterPro" id="IPR006059">
    <property type="entry name" value="SBP"/>
</dbReference>
<dbReference type="InterPro" id="IPR050490">
    <property type="entry name" value="Bact_solute-bd_prot1"/>
</dbReference>
<keyword evidence="4" id="KW-0564">Palmitate</keyword>
<evidence type="ECO:0000256" key="6">
    <source>
        <dbReference type="SAM" id="SignalP"/>
    </source>
</evidence>
<evidence type="ECO:0000256" key="3">
    <source>
        <dbReference type="ARBA" id="ARBA00023136"/>
    </source>
</evidence>
<accession>A0ABV4Z1H3</accession>
<dbReference type="EMBL" id="JAROBZ020000004">
    <property type="protein sequence ID" value="MFB3170930.1"/>
    <property type="molecule type" value="Genomic_DNA"/>
</dbReference>
<gene>
    <name evidence="7" type="ORF">P5G62_027960</name>
</gene>
<proteinExistence type="predicted"/>
<evidence type="ECO:0000256" key="1">
    <source>
        <dbReference type="ARBA" id="ARBA00022475"/>
    </source>
</evidence>
<sequence>MMKSLKKILTAVTLSATLLAAGCSSDSAKTSGSSGSDGDKKETVSFTYWGGDFDKKRMEAIRTEFNKENPDINVKLIQIPSDGYDQKLLTSMAGGSSYDVVQLAEAFNTYAGKGTLEDLTPYMEKDGVSKDDYFSAGMEAYTYDDKVMAMPMRLGAMIMLYNKDLFDKNGIPYPTDQWTWEDFHNAALKITNKQDGVFGVQGVGTWWANYMAYVESFGGSLMTEDHTKFNLDSPESVKGLKFMQDLIYKDKVAPLASDIPKGVDLWTSGKIGMLVDGPWHILSAIANIKDFKWEVAPIPTGEKFTTPLFSNAFAIPKGSEHKEAAWKVVKFWTGEVGQTILAKEGGEVPPLKSVANSDAYLKVHGDAVNLQALVTSVDNAFVPPITSKWGEINKLADTYLAPVFSENADVEKQLKDMKPQVEKMLTEAQQAK</sequence>
<keyword evidence="2 6" id="KW-0732">Signal</keyword>
<protein>
    <submittedName>
        <fullName evidence="7">Sugar ABC transporter substrate-binding protein</fullName>
    </submittedName>
</protein>
<evidence type="ECO:0000256" key="2">
    <source>
        <dbReference type="ARBA" id="ARBA00022729"/>
    </source>
</evidence>
<evidence type="ECO:0000256" key="4">
    <source>
        <dbReference type="ARBA" id="ARBA00023139"/>
    </source>
</evidence>
<dbReference type="Gene3D" id="3.40.190.10">
    <property type="entry name" value="Periplasmic binding protein-like II"/>
    <property type="match status" value="1"/>
</dbReference>
<dbReference type="PANTHER" id="PTHR43649:SF33">
    <property type="entry name" value="POLYGALACTURONAN_RHAMNOGALACTURONAN-BINDING PROTEIN YTCQ"/>
    <property type="match status" value="1"/>
</dbReference>
<feature type="chain" id="PRO_5047066026" evidence="6">
    <location>
        <begin position="21"/>
        <end position="432"/>
    </location>
</feature>
<keyword evidence="1" id="KW-1003">Cell membrane</keyword>
<dbReference type="Proteomes" id="UP001241748">
    <property type="component" value="Unassembled WGS sequence"/>
</dbReference>
<keyword evidence="8" id="KW-1185">Reference proteome</keyword>
<reference evidence="7 8" key="1">
    <citation type="submission" date="2024-05" db="EMBL/GenBank/DDBJ databases">
        <authorList>
            <person name="Venkateswaran K."/>
        </authorList>
    </citation>
    <scope>NUCLEOTIDE SEQUENCE [LARGE SCALE GENOMIC DNA]</scope>
    <source>
        <strain evidence="7 8">179-C4-2-HS</strain>
    </source>
</reference>
<organism evidence="7 8">
    <name type="scientific">Neobacillus driksii</name>
    <dbReference type="NCBI Taxonomy" id="3035913"/>
    <lineage>
        <taxon>Bacteria</taxon>
        <taxon>Bacillati</taxon>
        <taxon>Bacillota</taxon>
        <taxon>Bacilli</taxon>
        <taxon>Bacillales</taxon>
        <taxon>Bacillaceae</taxon>
        <taxon>Neobacillus</taxon>
    </lineage>
</organism>
<comment type="caution">
    <text evidence="7">The sequence shown here is derived from an EMBL/GenBank/DDBJ whole genome shotgun (WGS) entry which is preliminary data.</text>
</comment>